<comment type="caution">
    <text evidence="6">The sequence shown here is derived from an EMBL/GenBank/DDBJ whole genome shotgun (WGS) entry which is preliminary data.</text>
</comment>
<evidence type="ECO:0000313" key="6">
    <source>
        <dbReference type="EMBL" id="MFB2881832.1"/>
    </source>
</evidence>
<dbReference type="SMART" id="SM00065">
    <property type="entry name" value="GAF"/>
    <property type="match status" value="1"/>
</dbReference>
<dbReference type="Gene3D" id="3.40.50.2300">
    <property type="match status" value="1"/>
</dbReference>
<accession>A0ABV4XHJ3</accession>
<dbReference type="InterPro" id="IPR029787">
    <property type="entry name" value="Nucleotide_cyclase"/>
</dbReference>
<protein>
    <submittedName>
        <fullName evidence="6">Diguanylate cyclase domain-containing protein</fullName>
        <ecNumber evidence="6">2.7.7.65</ecNumber>
    </submittedName>
</protein>
<dbReference type="SMART" id="SM00267">
    <property type="entry name" value="GGDEF"/>
    <property type="match status" value="1"/>
</dbReference>
<keyword evidence="6" id="KW-0548">Nucleotidyltransferase</keyword>
<gene>
    <name evidence="6" type="ORF">ACE1CC_33695</name>
</gene>
<dbReference type="GO" id="GO:0052621">
    <property type="term" value="F:diguanylate cyclase activity"/>
    <property type="evidence" value="ECO:0007669"/>
    <property type="project" value="UniProtKB-EC"/>
</dbReference>
<dbReference type="Pfam" id="PF00072">
    <property type="entry name" value="Response_reg"/>
    <property type="match status" value="1"/>
</dbReference>
<dbReference type="CDD" id="cd01949">
    <property type="entry name" value="GGDEF"/>
    <property type="match status" value="1"/>
</dbReference>
<evidence type="ECO:0000259" key="5">
    <source>
        <dbReference type="PROSITE" id="PS50887"/>
    </source>
</evidence>
<dbReference type="EMBL" id="JBHFNQ010000251">
    <property type="protein sequence ID" value="MFB2881832.1"/>
    <property type="molecule type" value="Genomic_DNA"/>
</dbReference>
<feature type="domain" description="Response regulatory" evidence="4">
    <location>
        <begin position="24"/>
        <end position="140"/>
    </location>
</feature>
<dbReference type="InterPro" id="IPR043128">
    <property type="entry name" value="Rev_trsase/Diguanyl_cyclase"/>
</dbReference>
<evidence type="ECO:0000313" key="7">
    <source>
        <dbReference type="Proteomes" id="UP001576774"/>
    </source>
</evidence>
<dbReference type="InterPro" id="IPR029016">
    <property type="entry name" value="GAF-like_dom_sf"/>
</dbReference>
<dbReference type="InterPro" id="IPR003018">
    <property type="entry name" value="GAF"/>
</dbReference>
<dbReference type="PANTHER" id="PTHR45138:SF9">
    <property type="entry name" value="DIGUANYLATE CYCLASE DGCM-RELATED"/>
    <property type="match status" value="1"/>
</dbReference>
<name>A0ABV4XHJ3_9CYAN</name>
<dbReference type="SUPFAM" id="SSF55073">
    <property type="entry name" value="Nucleotide cyclase"/>
    <property type="match status" value="1"/>
</dbReference>
<reference evidence="6 7" key="1">
    <citation type="submission" date="2024-09" db="EMBL/GenBank/DDBJ databases">
        <title>Floridaenema gen nov. (Aerosakkonemataceae, Aerosakkonematales ord. nov., Cyanobacteria) from benthic tropical and subtropical fresh waters, with the description of four new species.</title>
        <authorList>
            <person name="Moretto J.A."/>
            <person name="Berthold D.E."/>
            <person name="Lefler F.W."/>
            <person name="Huang I.-S."/>
            <person name="Laughinghouse H. IV."/>
        </authorList>
    </citation>
    <scope>NUCLEOTIDE SEQUENCE [LARGE SCALE GENOMIC DNA]</scope>
    <source>
        <strain evidence="6 7">BLCC-F46</strain>
    </source>
</reference>
<dbReference type="Gene3D" id="3.30.70.270">
    <property type="match status" value="1"/>
</dbReference>
<evidence type="ECO:0000259" key="4">
    <source>
        <dbReference type="PROSITE" id="PS50110"/>
    </source>
</evidence>
<dbReference type="Pfam" id="PF00990">
    <property type="entry name" value="GGDEF"/>
    <property type="match status" value="1"/>
</dbReference>
<evidence type="ECO:0000256" key="1">
    <source>
        <dbReference type="ARBA" id="ARBA00022679"/>
    </source>
</evidence>
<dbReference type="Pfam" id="PF01590">
    <property type="entry name" value="GAF"/>
    <property type="match status" value="1"/>
</dbReference>
<organism evidence="6 7">
    <name type="scientific">Floridaenema aerugineum BLCC-F46</name>
    <dbReference type="NCBI Taxonomy" id="3153654"/>
    <lineage>
        <taxon>Bacteria</taxon>
        <taxon>Bacillati</taxon>
        <taxon>Cyanobacteriota</taxon>
        <taxon>Cyanophyceae</taxon>
        <taxon>Oscillatoriophycideae</taxon>
        <taxon>Aerosakkonematales</taxon>
        <taxon>Aerosakkonemataceae</taxon>
        <taxon>Floridanema</taxon>
        <taxon>Floridanema aerugineum</taxon>
    </lineage>
</organism>
<dbReference type="PROSITE" id="PS50887">
    <property type="entry name" value="GGDEF"/>
    <property type="match status" value="1"/>
</dbReference>
<dbReference type="PROSITE" id="PS50110">
    <property type="entry name" value="RESPONSE_REGULATORY"/>
    <property type="match status" value="1"/>
</dbReference>
<dbReference type="SUPFAM" id="SSF55781">
    <property type="entry name" value="GAF domain-like"/>
    <property type="match status" value="1"/>
</dbReference>
<dbReference type="InterPro" id="IPR000160">
    <property type="entry name" value="GGDEF_dom"/>
</dbReference>
<dbReference type="InterPro" id="IPR001789">
    <property type="entry name" value="Sig_transdc_resp-reg_receiver"/>
</dbReference>
<dbReference type="Proteomes" id="UP001576774">
    <property type="component" value="Unassembled WGS sequence"/>
</dbReference>
<dbReference type="PANTHER" id="PTHR45138">
    <property type="entry name" value="REGULATORY COMPONENTS OF SENSORY TRANSDUCTION SYSTEM"/>
    <property type="match status" value="1"/>
</dbReference>
<dbReference type="Gene3D" id="3.30.450.40">
    <property type="match status" value="2"/>
</dbReference>
<proteinExistence type="predicted"/>
<dbReference type="RefSeq" id="WP_413274799.1">
    <property type="nucleotide sequence ID" value="NZ_JBHFNQ010000251.1"/>
</dbReference>
<keyword evidence="1 6" id="KW-0808">Transferase</keyword>
<sequence>MASKFSMSQTGFTTQINSPAKPGLIFLIGNNANNFDLLSRLLTESRFNVVVAKSVDSAIYQAAYARPNLMILDITEPGFNGVKACQSLKEDDITKEIPVVLLSDTAHREEKIKCLEIGAVDYINKPIQPEEVLVRVRNNIIICQLQKQVNEQNLRIQNQLAIQNLIGMMQERICQSAKLEEILSDTVKELRVILQNERVFLYQLQPESKQAIAFDSMKIDAVNKYDTLKGYDYIQNYPETKAGYFPSFNEYQNHALYQVNTQPNLILPIRQGGKIWGFFIVENISQKRDDQALEVELLKQLVRQVGVTIQQAQLYERLQTVNEELHRLATLDSLTQLANRYWFNMYLSQEWQRLLIEEAQGFRFKGNSNCLSLIMCDVDYFKPYNDTYGHLAGDFCLQEVAKAIRETVNRPADLVARYGGEEFAVILPNTSAEMAFDIAERIRTKVKGLQIAHSKSPIAQYVTLSLGVSSIVPHRESSPEELIATADRALYRAKEQGRDRTYLL</sequence>
<evidence type="ECO:0000256" key="3">
    <source>
        <dbReference type="PROSITE-ProRule" id="PRU00169"/>
    </source>
</evidence>
<feature type="modified residue" description="4-aspartylphosphate" evidence="3">
    <location>
        <position position="73"/>
    </location>
</feature>
<dbReference type="InterPro" id="IPR050469">
    <property type="entry name" value="Diguanylate_Cyclase"/>
</dbReference>
<keyword evidence="7" id="KW-1185">Reference proteome</keyword>
<dbReference type="SUPFAM" id="SSF52172">
    <property type="entry name" value="CheY-like"/>
    <property type="match status" value="1"/>
</dbReference>
<dbReference type="NCBIfam" id="TIGR00254">
    <property type="entry name" value="GGDEF"/>
    <property type="match status" value="1"/>
</dbReference>
<keyword evidence="2" id="KW-0418">Kinase</keyword>
<dbReference type="EC" id="2.7.7.65" evidence="6"/>
<dbReference type="SMART" id="SM00448">
    <property type="entry name" value="REC"/>
    <property type="match status" value="1"/>
</dbReference>
<feature type="domain" description="GGDEF" evidence="5">
    <location>
        <begin position="369"/>
        <end position="504"/>
    </location>
</feature>
<evidence type="ECO:0000256" key="2">
    <source>
        <dbReference type="ARBA" id="ARBA00022777"/>
    </source>
</evidence>
<dbReference type="InterPro" id="IPR011006">
    <property type="entry name" value="CheY-like_superfamily"/>
</dbReference>
<keyword evidence="3" id="KW-0597">Phosphoprotein</keyword>